<organism evidence="1 2">
    <name type="scientific">Adiantum capillus-veneris</name>
    <name type="common">Maidenhair fern</name>
    <dbReference type="NCBI Taxonomy" id="13818"/>
    <lineage>
        <taxon>Eukaryota</taxon>
        <taxon>Viridiplantae</taxon>
        <taxon>Streptophyta</taxon>
        <taxon>Embryophyta</taxon>
        <taxon>Tracheophyta</taxon>
        <taxon>Polypodiopsida</taxon>
        <taxon>Polypodiidae</taxon>
        <taxon>Polypodiales</taxon>
        <taxon>Pteridineae</taxon>
        <taxon>Pteridaceae</taxon>
        <taxon>Vittarioideae</taxon>
        <taxon>Adiantum</taxon>
    </lineage>
</organism>
<sequence length="157" mass="17461">MFKFVGKNISVASGSDFQSENGATKRYARGSGKDIFRGEGIEAVQNLAMVESMKKLDVPIITSTKNLQKSTKLGKVFALSKKRKVDFEVFKAVRQLDFEPRTIKKVQQNVAIVDVGMAVHMLAEVQKFLSRQQIQLDNQMQSMSKIGEGTGVIARPH</sequence>
<accession>A0A9D4ZD84</accession>
<dbReference type="Proteomes" id="UP000886520">
    <property type="component" value="Chromosome 13"/>
</dbReference>
<proteinExistence type="predicted"/>
<name>A0A9D4ZD84_ADICA</name>
<evidence type="ECO:0000313" key="2">
    <source>
        <dbReference type="Proteomes" id="UP000886520"/>
    </source>
</evidence>
<dbReference type="EMBL" id="JABFUD020000013">
    <property type="protein sequence ID" value="KAI5070974.1"/>
    <property type="molecule type" value="Genomic_DNA"/>
</dbReference>
<comment type="caution">
    <text evidence="1">The sequence shown here is derived from an EMBL/GenBank/DDBJ whole genome shotgun (WGS) entry which is preliminary data.</text>
</comment>
<dbReference type="AlphaFoldDB" id="A0A9D4ZD84"/>
<evidence type="ECO:0000313" key="1">
    <source>
        <dbReference type="EMBL" id="KAI5070974.1"/>
    </source>
</evidence>
<reference evidence="1" key="1">
    <citation type="submission" date="2021-01" db="EMBL/GenBank/DDBJ databases">
        <title>Adiantum capillus-veneris genome.</title>
        <authorList>
            <person name="Fang Y."/>
            <person name="Liao Q."/>
        </authorList>
    </citation>
    <scope>NUCLEOTIDE SEQUENCE</scope>
    <source>
        <strain evidence="1">H3</strain>
        <tissue evidence="1">Leaf</tissue>
    </source>
</reference>
<gene>
    <name evidence="1" type="ORF">GOP47_0013225</name>
</gene>
<protein>
    <submittedName>
        <fullName evidence="1">Uncharacterized protein</fullName>
    </submittedName>
</protein>
<keyword evidence="2" id="KW-1185">Reference proteome</keyword>